<dbReference type="InterPro" id="IPR006913">
    <property type="entry name" value="CENP-V/GFA"/>
</dbReference>
<dbReference type="Pfam" id="PF04828">
    <property type="entry name" value="GFA"/>
    <property type="match status" value="1"/>
</dbReference>
<reference evidence="3 4" key="1">
    <citation type="submission" date="2021-05" db="EMBL/GenBank/DDBJ databases">
        <title>Culturable bacteria isolated from Daya Bay.</title>
        <authorList>
            <person name="Zheng W."/>
            <person name="Yu S."/>
            <person name="Huang Y."/>
        </authorList>
    </citation>
    <scope>NUCLEOTIDE SEQUENCE [LARGE SCALE GENOMIC DNA]</scope>
    <source>
        <strain evidence="3 4">DP4N28-5</strain>
    </source>
</reference>
<sequence length="146" mass="15678">MKLTGTCLCGAIGFSLEGWVSRVQACHAERCRKATGGLFAPEIAASSEKFQWVGDRDQIASYEAPILHAPPAYRRNFCKTCGSPLPVEIEGAGMVILHAGLLDDTRGLDVFRHAFTAQKSACCDITDGLPQHEGQPPVPDPSDILP</sequence>
<evidence type="ECO:0000256" key="1">
    <source>
        <dbReference type="SAM" id="MobiDB-lite"/>
    </source>
</evidence>
<feature type="domain" description="CENP-V/GFA" evidence="2">
    <location>
        <begin position="3"/>
        <end position="112"/>
    </location>
</feature>
<dbReference type="PROSITE" id="PS51891">
    <property type="entry name" value="CENP_V_GFA"/>
    <property type="match status" value="1"/>
</dbReference>
<keyword evidence="4" id="KW-1185">Reference proteome</keyword>
<dbReference type="PANTHER" id="PTHR33337:SF40">
    <property type="entry name" value="CENP-V_GFA DOMAIN-CONTAINING PROTEIN-RELATED"/>
    <property type="match status" value="1"/>
</dbReference>
<dbReference type="Proteomes" id="UP000756530">
    <property type="component" value="Unassembled WGS sequence"/>
</dbReference>
<proteinExistence type="predicted"/>
<dbReference type="RefSeq" id="WP_218390311.1">
    <property type="nucleotide sequence ID" value="NZ_JAHUZE010000001.1"/>
</dbReference>
<feature type="region of interest" description="Disordered" evidence="1">
    <location>
        <begin position="126"/>
        <end position="146"/>
    </location>
</feature>
<evidence type="ECO:0000259" key="2">
    <source>
        <dbReference type="PROSITE" id="PS51891"/>
    </source>
</evidence>
<dbReference type="PANTHER" id="PTHR33337">
    <property type="entry name" value="GFA DOMAIN-CONTAINING PROTEIN"/>
    <property type="match status" value="1"/>
</dbReference>
<evidence type="ECO:0000313" key="4">
    <source>
        <dbReference type="Proteomes" id="UP000756530"/>
    </source>
</evidence>
<organism evidence="3 4">
    <name type="scientific">Maritimibacter dapengensis</name>
    <dbReference type="NCBI Taxonomy" id="2836868"/>
    <lineage>
        <taxon>Bacteria</taxon>
        <taxon>Pseudomonadati</taxon>
        <taxon>Pseudomonadota</taxon>
        <taxon>Alphaproteobacteria</taxon>
        <taxon>Rhodobacterales</taxon>
        <taxon>Roseobacteraceae</taxon>
        <taxon>Maritimibacter</taxon>
    </lineage>
</organism>
<accession>A0ABS6SWU2</accession>
<comment type="caution">
    <text evidence="3">The sequence shown here is derived from an EMBL/GenBank/DDBJ whole genome shotgun (WGS) entry which is preliminary data.</text>
</comment>
<evidence type="ECO:0000313" key="3">
    <source>
        <dbReference type="EMBL" id="MBV7377423.1"/>
    </source>
</evidence>
<name>A0ABS6SWU2_9RHOB</name>
<gene>
    <name evidence="3" type="ORF">KJP28_00690</name>
</gene>
<dbReference type="EMBL" id="JAHUZE010000001">
    <property type="protein sequence ID" value="MBV7377423.1"/>
    <property type="molecule type" value="Genomic_DNA"/>
</dbReference>
<protein>
    <submittedName>
        <fullName evidence="3">GFA family protein</fullName>
    </submittedName>
</protein>